<comment type="caution">
    <text evidence="12">The sequence shown here is derived from an EMBL/GenBank/DDBJ whole genome shotgun (WGS) entry which is preliminary data.</text>
</comment>
<keyword evidence="7" id="KW-0653">Protein transport</keyword>
<dbReference type="Proteomes" id="UP001430796">
    <property type="component" value="Unassembled WGS sequence"/>
</dbReference>
<keyword evidence="4" id="KW-1003">Cell membrane</keyword>
<keyword evidence="5" id="KW-0997">Cell inner membrane</keyword>
<sequence length="233" mass="24892">MILTTRSGLHVAGQPLAALEDGRGPDINRIMAMSAMIVLHVIAVLLLLRPPAFEPVEARRETIVVVDPPRIAPPPPPVVPVERTPTRPVQRPALPDPAPVTTPVSEPIDIYTPPLDDSVGEAVDVAESPTDSAIGGPPDLSPMTGARLAYASAPAPRYPVKAVREGRSGTVLLQVTVDENGHPVEVIVSRSSGHRDLDQAAVRQVLKSWRFQPATRDGHPIRAIGLVPVEFKL</sequence>
<keyword evidence="13" id="KW-1185">Reference proteome</keyword>
<keyword evidence="8" id="KW-1133">Transmembrane helix</keyword>
<dbReference type="PANTHER" id="PTHR33446:SF2">
    <property type="entry name" value="PROTEIN TONB"/>
    <property type="match status" value="1"/>
</dbReference>
<evidence type="ECO:0000256" key="10">
    <source>
        <dbReference type="SAM" id="MobiDB-lite"/>
    </source>
</evidence>
<dbReference type="Gene3D" id="3.30.1150.10">
    <property type="match status" value="1"/>
</dbReference>
<comment type="similarity">
    <text evidence="2">Belongs to the TonB family.</text>
</comment>
<dbReference type="NCBIfam" id="TIGR01352">
    <property type="entry name" value="tonB_Cterm"/>
    <property type="match status" value="1"/>
</dbReference>
<evidence type="ECO:0000256" key="1">
    <source>
        <dbReference type="ARBA" id="ARBA00004383"/>
    </source>
</evidence>
<keyword evidence="9" id="KW-0472">Membrane</keyword>
<evidence type="ECO:0000256" key="4">
    <source>
        <dbReference type="ARBA" id="ARBA00022475"/>
    </source>
</evidence>
<reference evidence="12 13" key="3">
    <citation type="submission" date="2022-01" db="EMBL/GenBank/DDBJ databases">
        <authorList>
            <person name="Zhou L.Y."/>
        </authorList>
    </citation>
    <scope>NUCLEOTIDE SEQUENCE [LARGE SCALE GENOMIC DNA]</scope>
    <source>
        <strain evidence="12 13">TLK-CK17</strain>
    </source>
</reference>
<feature type="region of interest" description="Disordered" evidence="10">
    <location>
        <begin position="76"/>
        <end position="104"/>
    </location>
</feature>
<dbReference type="InterPro" id="IPR051045">
    <property type="entry name" value="TonB-dependent_transducer"/>
</dbReference>
<evidence type="ECO:0000313" key="12">
    <source>
        <dbReference type="EMBL" id="MCF7222691.1"/>
    </source>
</evidence>
<evidence type="ECO:0000313" key="13">
    <source>
        <dbReference type="Proteomes" id="UP001430796"/>
    </source>
</evidence>
<dbReference type="EMBL" id="JAKJPO010000008">
    <property type="protein sequence ID" value="MCF7222691.1"/>
    <property type="molecule type" value="Genomic_DNA"/>
</dbReference>
<keyword evidence="3" id="KW-0813">Transport</keyword>
<dbReference type="Pfam" id="PF03544">
    <property type="entry name" value="TonB_C"/>
    <property type="match status" value="1"/>
</dbReference>
<dbReference type="InterPro" id="IPR006260">
    <property type="entry name" value="TonB/TolA_C"/>
</dbReference>
<evidence type="ECO:0000256" key="9">
    <source>
        <dbReference type="ARBA" id="ARBA00023136"/>
    </source>
</evidence>
<protein>
    <submittedName>
        <fullName evidence="12">TonB family protein</fullName>
    </submittedName>
</protein>
<evidence type="ECO:0000259" key="11">
    <source>
        <dbReference type="PROSITE" id="PS52015"/>
    </source>
</evidence>
<gene>
    <name evidence="12" type="ORF">L3V18_12990</name>
</gene>
<dbReference type="PANTHER" id="PTHR33446">
    <property type="entry name" value="PROTEIN TONB-RELATED"/>
    <property type="match status" value="1"/>
</dbReference>
<dbReference type="SUPFAM" id="SSF74653">
    <property type="entry name" value="TolA/TonB C-terminal domain"/>
    <property type="match status" value="1"/>
</dbReference>
<name>A0ABS9HUW9_9GAMM</name>
<comment type="subcellular location">
    <subcellularLocation>
        <location evidence="1">Cell inner membrane</location>
        <topology evidence="1">Single-pass membrane protein</topology>
        <orientation evidence="1">Periplasmic side</orientation>
    </subcellularLocation>
</comment>
<evidence type="ECO:0000256" key="8">
    <source>
        <dbReference type="ARBA" id="ARBA00022989"/>
    </source>
</evidence>
<keyword evidence="6" id="KW-0812">Transmembrane</keyword>
<evidence type="ECO:0000256" key="6">
    <source>
        <dbReference type="ARBA" id="ARBA00022692"/>
    </source>
</evidence>
<dbReference type="RefSeq" id="WP_237055550.1">
    <property type="nucleotide sequence ID" value="NZ_JAKJPO010000008.1"/>
</dbReference>
<accession>A0ABS9HUW9</accession>
<dbReference type="InterPro" id="IPR037682">
    <property type="entry name" value="TonB_C"/>
</dbReference>
<evidence type="ECO:0000256" key="3">
    <source>
        <dbReference type="ARBA" id="ARBA00022448"/>
    </source>
</evidence>
<organism evidence="12 13">
    <name type="scientific">Marilutibacter chinensis</name>
    <dbReference type="NCBI Taxonomy" id="2912247"/>
    <lineage>
        <taxon>Bacteria</taxon>
        <taxon>Pseudomonadati</taxon>
        <taxon>Pseudomonadota</taxon>
        <taxon>Gammaproteobacteria</taxon>
        <taxon>Lysobacterales</taxon>
        <taxon>Lysobacteraceae</taxon>
        <taxon>Marilutibacter</taxon>
    </lineage>
</organism>
<reference evidence="13" key="1">
    <citation type="submission" date="2022-01" db="EMBL/GenBank/DDBJ databases">
        <title>Lysobacter chinensis sp. nov., a bacterium isolated from cow dung compost.</title>
        <authorList>
            <person name="Zhou L.Y."/>
        </authorList>
    </citation>
    <scope>NUCLEOTIDE SEQUENCE [LARGE SCALE GENOMIC DNA]</scope>
    <source>
        <strain evidence="13">TLK-CK17</strain>
    </source>
</reference>
<proteinExistence type="inferred from homology"/>
<feature type="compositionally biased region" description="Low complexity" evidence="10">
    <location>
        <begin position="80"/>
        <end position="92"/>
    </location>
</feature>
<evidence type="ECO:0000256" key="7">
    <source>
        <dbReference type="ARBA" id="ARBA00022927"/>
    </source>
</evidence>
<evidence type="ECO:0000256" key="2">
    <source>
        <dbReference type="ARBA" id="ARBA00006555"/>
    </source>
</evidence>
<dbReference type="PROSITE" id="PS52015">
    <property type="entry name" value="TONB_CTD"/>
    <property type="match status" value="1"/>
</dbReference>
<evidence type="ECO:0000256" key="5">
    <source>
        <dbReference type="ARBA" id="ARBA00022519"/>
    </source>
</evidence>
<feature type="domain" description="TonB C-terminal" evidence="11">
    <location>
        <begin position="143"/>
        <end position="233"/>
    </location>
</feature>
<reference evidence="12 13" key="2">
    <citation type="submission" date="2022-01" db="EMBL/GenBank/DDBJ databases">
        <title>Lysobacter chinensis sp. nov., a bacterium isolated from cow dung compost.</title>
        <authorList>
            <person name="Liu Y."/>
        </authorList>
    </citation>
    <scope>NUCLEOTIDE SEQUENCE [LARGE SCALE GENOMIC DNA]</scope>
    <source>
        <strain evidence="12 13">TLK-CK17</strain>
    </source>
</reference>